<evidence type="ECO:0000313" key="8">
    <source>
        <dbReference type="Proteomes" id="UP000192940"/>
    </source>
</evidence>
<sequence length="233" mass="25577">MTFSLKRSLAILQKDYKDVSKNMYVSFSLIMPLAMAAYYGRTGVNTINVVYMVINLALTLVATYLQSALIAEEKEKNTLRGLMLSPASPLEIIGGKSLLSLITTIIALIGSGLLLEYQPGNMIAVGLALFLSCIFYIGIGTLLGLATKSVMEASIAVLPIVFFFSFTSYLTPLMEDYPILEIMPNLQLVDLANKAQAGTSFMDVLFNIAIILLWAVVINALAYVMYKKRMVDE</sequence>
<protein>
    <submittedName>
        <fullName evidence="7">ABC-2 type transport system permease protein</fullName>
    </submittedName>
</protein>
<dbReference type="RefSeq" id="WP_208915881.1">
    <property type="nucleotide sequence ID" value="NZ_LT840184.1"/>
</dbReference>
<evidence type="ECO:0000256" key="1">
    <source>
        <dbReference type="ARBA" id="ARBA00004141"/>
    </source>
</evidence>
<proteinExistence type="predicted"/>
<keyword evidence="8" id="KW-1185">Reference proteome</keyword>
<dbReference type="InterPro" id="IPR013525">
    <property type="entry name" value="ABC2_TM"/>
</dbReference>
<dbReference type="EMBL" id="LT840184">
    <property type="protein sequence ID" value="SMF90792.1"/>
    <property type="molecule type" value="Genomic_DNA"/>
</dbReference>
<feature type="transmembrane region" description="Helical" evidence="5">
    <location>
        <begin position="153"/>
        <end position="171"/>
    </location>
</feature>
<dbReference type="Proteomes" id="UP000192940">
    <property type="component" value="Chromosome I"/>
</dbReference>
<organism evidence="7 8">
    <name type="scientific">Paenibacillus uliginis N3/975</name>
    <dbReference type="NCBI Taxonomy" id="1313296"/>
    <lineage>
        <taxon>Bacteria</taxon>
        <taxon>Bacillati</taxon>
        <taxon>Bacillota</taxon>
        <taxon>Bacilli</taxon>
        <taxon>Bacillales</taxon>
        <taxon>Paenibacillaceae</taxon>
        <taxon>Paenibacillus</taxon>
    </lineage>
</organism>
<feature type="transmembrane region" description="Helical" evidence="5">
    <location>
        <begin position="92"/>
        <end position="115"/>
    </location>
</feature>
<evidence type="ECO:0000259" key="6">
    <source>
        <dbReference type="Pfam" id="PF12698"/>
    </source>
</evidence>
<dbReference type="AlphaFoldDB" id="A0A1X7HPU0"/>
<gene>
    <name evidence="7" type="ORF">SAMN05661091_5238</name>
</gene>
<keyword evidence="3 5" id="KW-1133">Transmembrane helix</keyword>
<keyword evidence="2 5" id="KW-0812">Transmembrane</keyword>
<name>A0A1X7HPU0_9BACL</name>
<feature type="transmembrane region" description="Helical" evidence="5">
    <location>
        <begin position="121"/>
        <end position="146"/>
    </location>
</feature>
<feature type="transmembrane region" description="Helical" evidence="5">
    <location>
        <begin position="51"/>
        <end position="71"/>
    </location>
</feature>
<reference evidence="7 8" key="1">
    <citation type="submission" date="2017-04" db="EMBL/GenBank/DDBJ databases">
        <authorList>
            <person name="Afonso C.L."/>
            <person name="Miller P.J."/>
            <person name="Scott M.A."/>
            <person name="Spackman E."/>
            <person name="Goraichik I."/>
            <person name="Dimitrov K.M."/>
            <person name="Suarez D.L."/>
            <person name="Swayne D.E."/>
        </authorList>
    </citation>
    <scope>NUCLEOTIDE SEQUENCE [LARGE SCALE GENOMIC DNA]</scope>
    <source>
        <strain evidence="7 8">N3/975</strain>
    </source>
</reference>
<feature type="transmembrane region" description="Helical" evidence="5">
    <location>
        <begin position="21"/>
        <end position="39"/>
    </location>
</feature>
<evidence type="ECO:0000256" key="2">
    <source>
        <dbReference type="ARBA" id="ARBA00022692"/>
    </source>
</evidence>
<dbReference type="PANTHER" id="PTHR43471:SF1">
    <property type="entry name" value="ABC TRANSPORTER PERMEASE PROTEIN NOSY-RELATED"/>
    <property type="match status" value="1"/>
</dbReference>
<keyword evidence="4 5" id="KW-0472">Membrane</keyword>
<evidence type="ECO:0000313" key="7">
    <source>
        <dbReference type="EMBL" id="SMF90792.1"/>
    </source>
</evidence>
<comment type="subcellular location">
    <subcellularLocation>
        <location evidence="1">Membrane</location>
        <topology evidence="1">Multi-pass membrane protein</topology>
    </subcellularLocation>
</comment>
<feature type="transmembrane region" description="Helical" evidence="5">
    <location>
        <begin position="204"/>
        <end position="226"/>
    </location>
</feature>
<evidence type="ECO:0000256" key="5">
    <source>
        <dbReference type="SAM" id="Phobius"/>
    </source>
</evidence>
<accession>A0A1X7HPU0</accession>
<dbReference type="PANTHER" id="PTHR43471">
    <property type="entry name" value="ABC TRANSPORTER PERMEASE"/>
    <property type="match status" value="1"/>
</dbReference>
<dbReference type="Pfam" id="PF12698">
    <property type="entry name" value="ABC2_membrane_3"/>
    <property type="match status" value="1"/>
</dbReference>
<evidence type="ECO:0000256" key="4">
    <source>
        <dbReference type="ARBA" id="ARBA00023136"/>
    </source>
</evidence>
<evidence type="ECO:0000256" key="3">
    <source>
        <dbReference type="ARBA" id="ARBA00022989"/>
    </source>
</evidence>
<dbReference type="GO" id="GO:0140359">
    <property type="term" value="F:ABC-type transporter activity"/>
    <property type="evidence" value="ECO:0007669"/>
    <property type="project" value="InterPro"/>
</dbReference>
<feature type="domain" description="ABC-2 type transporter transmembrane" evidence="6">
    <location>
        <begin position="32"/>
        <end position="223"/>
    </location>
</feature>
<dbReference type="STRING" id="1313296.SAMN05661091_5238"/>
<dbReference type="GO" id="GO:0016020">
    <property type="term" value="C:membrane"/>
    <property type="evidence" value="ECO:0007669"/>
    <property type="project" value="UniProtKB-SubCell"/>
</dbReference>